<evidence type="ECO:0000256" key="1">
    <source>
        <dbReference type="SAM" id="Phobius"/>
    </source>
</evidence>
<keyword evidence="4" id="KW-1185">Reference proteome</keyword>
<dbReference type="Proteomes" id="UP001549110">
    <property type="component" value="Unassembled WGS sequence"/>
</dbReference>
<gene>
    <name evidence="3" type="ORF">ABID41_001207</name>
</gene>
<evidence type="ECO:0000313" key="4">
    <source>
        <dbReference type="Proteomes" id="UP001549110"/>
    </source>
</evidence>
<proteinExistence type="predicted"/>
<dbReference type="RefSeq" id="WP_331932612.1">
    <property type="nucleotide sequence ID" value="NZ_JBEPLU010000001.1"/>
</dbReference>
<dbReference type="InterPro" id="IPR036596">
    <property type="entry name" value="Cyt-C_aa3_sf"/>
</dbReference>
<dbReference type="SUPFAM" id="SSF81469">
    <property type="entry name" value="Bacterial aa3 type cytochrome c oxidase subunit IV"/>
    <property type="match status" value="1"/>
</dbReference>
<dbReference type="EMBL" id="JBEPLU010000001">
    <property type="protein sequence ID" value="MET3526112.1"/>
    <property type="molecule type" value="Genomic_DNA"/>
</dbReference>
<accession>A0ABV2EH63</accession>
<feature type="domain" description="Cytochrome c oxidase subunit IV bacterial aa3 type" evidence="2">
    <location>
        <begin position="5"/>
        <end position="44"/>
    </location>
</feature>
<reference evidence="3 4" key="1">
    <citation type="submission" date="2024-06" db="EMBL/GenBank/DDBJ databases">
        <title>Genomic Encyclopedia of Type Strains, Phase IV (KMG-IV): sequencing the most valuable type-strain genomes for metagenomic binning, comparative biology and taxonomic classification.</title>
        <authorList>
            <person name="Goeker M."/>
        </authorList>
    </citation>
    <scope>NUCLEOTIDE SEQUENCE [LARGE SCALE GENOMIC DNA]</scope>
    <source>
        <strain evidence="3 4">DSM 17809</strain>
    </source>
</reference>
<feature type="transmembrane region" description="Helical" evidence="1">
    <location>
        <begin position="50"/>
        <end position="68"/>
    </location>
</feature>
<comment type="caution">
    <text evidence="3">The sequence shown here is derived from an EMBL/GenBank/DDBJ whole genome shotgun (WGS) entry which is preliminary data.</text>
</comment>
<evidence type="ECO:0000259" key="2">
    <source>
        <dbReference type="Pfam" id="PF07835"/>
    </source>
</evidence>
<dbReference type="InterPro" id="IPR012422">
    <property type="entry name" value="Cyt_c_oxidase_su4_bac-aa3"/>
</dbReference>
<name>A0ABV2EH63_9CAUL</name>
<keyword evidence="1" id="KW-0472">Membrane</keyword>
<dbReference type="Pfam" id="PF07835">
    <property type="entry name" value="COX4_pro_2"/>
    <property type="match status" value="1"/>
</dbReference>
<protein>
    <recommendedName>
        <fullName evidence="2">Cytochrome c oxidase subunit IV bacterial aa3 type domain-containing protein</fullName>
    </recommendedName>
</protein>
<feature type="transmembrane region" description="Helical" evidence="1">
    <location>
        <begin position="21"/>
        <end position="44"/>
    </location>
</feature>
<evidence type="ECO:0000313" key="3">
    <source>
        <dbReference type="EMBL" id="MET3526112.1"/>
    </source>
</evidence>
<organism evidence="3 4">
    <name type="scientific">Phenylobacterium koreense</name>
    <dbReference type="NCBI Taxonomy" id="266125"/>
    <lineage>
        <taxon>Bacteria</taxon>
        <taxon>Pseudomonadati</taxon>
        <taxon>Pseudomonadota</taxon>
        <taxon>Alphaproteobacteria</taxon>
        <taxon>Caulobacterales</taxon>
        <taxon>Caulobacteraceae</taxon>
        <taxon>Phenylobacterium</taxon>
    </lineage>
</organism>
<keyword evidence="1" id="KW-1133">Transmembrane helix</keyword>
<keyword evidence="1" id="KW-0812">Transmembrane</keyword>
<dbReference type="Gene3D" id="1.20.5.160">
    <property type="entry name" value="Bacterial aa3 type cytochrome c oxidase subunit IV"/>
    <property type="match status" value="1"/>
</dbReference>
<sequence length="77" mass="8440">MASDYHRGDMEIQEQVATYHLFVMLAKWGSLALAALLVFLVLVFCTPTGFFGSLIVGAVISVAGWFVLREHEGEAAH</sequence>